<evidence type="ECO:0000313" key="1">
    <source>
        <dbReference type="EMBL" id="JAG20903.1"/>
    </source>
</evidence>
<dbReference type="Gene3D" id="3.90.180.10">
    <property type="entry name" value="Medium-chain alcohol dehydrogenases, catalytic domain"/>
    <property type="match status" value="1"/>
</dbReference>
<proteinExistence type="predicted"/>
<sequence>MSHSMKSQHVLHLSSVTTEDEFYQRDMSFIHQEIIWVISESRPSHKILRSLNSALSGFILMPTHKSDSLPSDVNIISEFVHGNINYHLASSVQIQRERNYVTVKVDENYLSVIKKELEKAANNNWKSDQEDNFVVLTGKQKSITSTISIMEEADRLPHSNLLRYVFSDQDQSTRLSHDPCDRKILRDVRQNIFMNGVWGTLRLLSTQLKGKESSSINADDKLMYPLSSVVANTDISTLGLNVTDVTATLQDDNLGVFDFVTSTEMGLAQYDGGLKTLISDNILKWNIPAAWTTSEAATVPLLYSMATTILYFREDVLGVDKSILITKGTLPLSQAIITLALHDPQVSVEELFVTTGSDDETNELMIMFPKLKRGNIIDHGKNDIYIQLKRLTNGKGVSKIVCNFEDIERTVGAINSVPFQYGIVILASQAPMSGGLETRVTDVPV</sequence>
<name>A0A0A9XPY1_LYGHE</name>
<dbReference type="EMBL" id="GBHO01022701">
    <property type="protein sequence ID" value="JAG20903.1"/>
    <property type="molecule type" value="Transcribed_RNA"/>
</dbReference>
<protein>
    <submittedName>
        <fullName evidence="1">Fatty acid synthase</fullName>
    </submittedName>
</protein>
<accession>A0A0A9XPY1</accession>
<organism evidence="1">
    <name type="scientific">Lygus hesperus</name>
    <name type="common">Western plant bug</name>
    <dbReference type="NCBI Taxonomy" id="30085"/>
    <lineage>
        <taxon>Eukaryota</taxon>
        <taxon>Metazoa</taxon>
        <taxon>Ecdysozoa</taxon>
        <taxon>Arthropoda</taxon>
        <taxon>Hexapoda</taxon>
        <taxon>Insecta</taxon>
        <taxon>Pterygota</taxon>
        <taxon>Neoptera</taxon>
        <taxon>Paraneoptera</taxon>
        <taxon>Hemiptera</taxon>
        <taxon>Heteroptera</taxon>
        <taxon>Panheteroptera</taxon>
        <taxon>Cimicomorpha</taxon>
        <taxon>Miridae</taxon>
        <taxon>Mirini</taxon>
        <taxon>Lygus</taxon>
    </lineage>
</organism>
<reference evidence="1" key="2">
    <citation type="submission" date="2014-07" db="EMBL/GenBank/DDBJ databases">
        <authorList>
            <person name="Hull J."/>
        </authorList>
    </citation>
    <scope>NUCLEOTIDE SEQUENCE</scope>
</reference>
<gene>
    <name evidence="1" type="primary">FASN_12</name>
    <name evidence="1" type="ORF">CM83_30622</name>
</gene>
<dbReference type="AlphaFoldDB" id="A0A0A9XPY1"/>
<reference evidence="1" key="1">
    <citation type="journal article" date="2014" name="PLoS ONE">
        <title>Transcriptome-Based Identification of ABC Transporters in the Western Tarnished Plant Bug Lygus hesperus.</title>
        <authorList>
            <person name="Hull J.J."/>
            <person name="Chaney K."/>
            <person name="Geib S.M."/>
            <person name="Fabrick J.A."/>
            <person name="Brent C.S."/>
            <person name="Walsh D."/>
            <person name="Lavine L.C."/>
        </authorList>
    </citation>
    <scope>NUCLEOTIDE SEQUENCE</scope>
</reference>